<dbReference type="InterPro" id="IPR004843">
    <property type="entry name" value="Calcineurin-like_PHP"/>
</dbReference>
<name>A0ABU2CY19_9EURY</name>
<dbReference type="Gene3D" id="3.60.21.10">
    <property type="match status" value="1"/>
</dbReference>
<dbReference type="PROSITE" id="PS00125">
    <property type="entry name" value="SER_THR_PHOSPHATASE"/>
    <property type="match status" value="1"/>
</dbReference>
<accession>A0ABU2CY19</accession>
<protein>
    <submittedName>
        <fullName evidence="2">Metallophosphoesterase</fullName>
    </submittedName>
</protein>
<dbReference type="Proteomes" id="UP001246244">
    <property type="component" value="Unassembled WGS sequence"/>
</dbReference>
<comment type="caution">
    <text evidence="2">The sequence shown here is derived from an EMBL/GenBank/DDBJ whole genome shotgun (WGS) entry which is preliminary data.</text>
</comment>
<dbReference type="InterPro" id="IPR006186">
    <property type="entry name" value="Ser/Thr-sp_prot-phosphatase"/>
</dbReference>
<reference evidence="3" key="1">
    <citation type="submission" date="2023-07" db="EMBL/GenBank/DDBJ databases">
        <title>Whole-genome sequencing of a new Methanosarcina sp. Z-7115.</title>
        <authorList>
            <person name="Zhilina T.N."/>
            <person name="Merkel A.Y."/>
        </authorList>
    </citation>
    <scope>NUCLEOTIDE SEQUENCE [LARGE SCALE GENOMIC DNA]</scope>
    <source>
        <strain evidence="3">Z-7115</strain>
    </source>
</reference>
<dbReference type="SUPFAM" id="SSF56300">
    <property type="entry name" value="Metallo-dependent phosphatases"/>
    <property type="match status" value="1"/>
</dbReference>
<dbReference type="SMART" id="SM00156">
    <property type="entry name" value="PP2Ac"/>
    <property type="match status" value="1"/>
</dbReference>
<dbReference type="PRINTS" id="PR00114">
    <property type="entry name" value="STPHPHTASE"/>
</dbReference>
<feature type="domain" description="Serine/threonine specific protein phosphatases" evidence="1">
    <location>
        <begin position="103"/>
        <end position="108"/>
    </location>
</feature>
<evidence type="ECO:0000313" key="3">
    <source>
        <dbReference type="Proteomes" id="UP001246244"/>
    </source>
</evidence>
<dbReference type="InterPro" id="IPR029052">
    <property type="entry name" value="Metallo-depent_PP-like"/>
</dbReference>
<dbReference type="PANTHER" id="PTHR11668">
    <property type="entry name" value="SERINE/THREONINE PROTEIN PHOSPHATASE"/>
    <property type="match status" value="1"/>
</dbReference>
<evidence type="ECO:0000259" key="1">
    <source>
        <dbReference type="PROSITE" id="PS00125"/>
    </source>
</evidence>
<dbReference type="InterPro" id="IPR050341">
    <property type="entry name" value="PP1_catalytic_subunit"/>
</dbReference>
<dbReference type="RefSeq" id="WP_310574667.1">
    <property type="nucleotide sequence ID" value="NZ_JAVKPK010000005.1"/>
</dbReference>
<dbReference type="Pfam" id="PF00149">
    <property type="entry name" value="Metallophos"/>
    <property type="match status" value="1"/>
</dbReference>
<gene>
    <name evidence="2" type="ORF">RG963_02335</name>
</gene>
<proteinExistence type="predicted"/>
<dbReference type="EMBL" id="JAVKPK010000005">
    <property type="protein sequence ID" value="MDR7664642.1"/>
    <property type="molecule type" value="Genomic_DNA"/>
</dbReference>
<dbReference type="CDD" id="cd00144">
    <property type="entry name" value="MPP_PPP_family"/>
    <property type="match status" value="1"/>
</dbReference>
<keyword evidence="3" id="KW-1185">Reference proteome</keyword>
<organism evidence="2 3">
    <name type="scientific">Methanosarcina baikalica</name>
    <dbReference type="NCBI Taxonomy" id="3073890"/>
    <lineage>
        <taxon>Archaea</taxon>
        <taxon>Methanobacteriati</taxon>
        <taxon>Methanobacteriota</taxon>
        <taxon>Stenosarchaea group</taxon>
        <taxon>Methanomicrobia</taxon>
        <taxon>Methanosarcinales</taxon>
        <taxon>Methanosarcinaceae</taxon>
        <taxon>Methanosarcina</taxon>
    </lineage>
</organism>
<evidence type="ECO:0000313" key="2">
    <source>
        <dbReference type="EMBL" id="MDR7664642.1"/>
    </source>
</evidence>
<dbReference type="PANTHER" id="PTHR11668:SF496">
    <property type="entry name" value="SERINE_THREONINE-PROTEIN PHOSPHATASE"/>
    <property type="match status" value="1"/>
</dbReference>
<sequence length="268" mass="30351">MISEKISRKTAAKEELLLLLPKIDSILESELAVLRIDAEPIMLVGDIHGDMQALEFIIGKREEINCKNILFLGDYVDRGLQGTEILLRLFRMKIEDPQHIFLLRGNHESVDMNLYYGFFEEIGLDRSFLLRVSRTYEKMPVAAVLSGHMFCVHGGINGTGNVTTIRKEESFPYLWNDPSILPGLTTSIRGSTVKEFGPDIVDGFLETNNLKRIIRGHTALKKGYQWWFDGKLLSLFSCPNYVGLGNDAAFALFEKGEIKLFVFGNQDE</sequence>